<feature type="domain" description="NADPH-dependent FMN reductase-like" evidence="1">
    <location>
        <begin position="13"/>
        <end position="158"/>
    </location>
</feature>
<dbReference type="InterPro" id="IPR029039">
    <property type="entry name" value="Flavoprotein-like_sf"/>
</dbReference>
<dbReference type="GO" id="GO:0010181">
    <property type="term" value="F:FMN binding"/>
    <property type="evidence" value="ECO:0007669"/>
    <property type="project" value="TreeGrafter"/>
</dbReference>
<proteinExistence type="predicted"/>
<accession>A0A9Y2IC85</accession>
<protein>
    <submittedName>
        <fullName evidence="2">NADPH-dependent FMN reductase</fullName>
        <ecNumber evidence="2">1.-.-.-</ecNumber>
    </submittedName>
</protein>
<dbReference type="SUPFAM" id="SSF52218">
    <property type="entry name" value="Flavoproteins"/>
    <property type="match status" value="1"/>
</dbReference>
<reference evidence="2 3" key="1">
    <citation type="submission" date="2023-06" db="EMBL/GenBank/DDBJ databases">
        <authorList>
            <person name="Oyuntsetseg B."/>
            <person name="Kim S.B."/>
        </authorList>
    </citation>
    <scope>NUCLEOTIDE SEQUENCE [LARGE SCALE GENOMIC DNA]</scope>
    <source>
        <strain evidence="2 3">2-15</strain>
    </source>
</reference>
<dbReference type="PANTHER" id="PTHR30543:SF21">
    <property type="entry name" value="NAD(P)H-DEPENDENT FMN REDUCTASE LOT6"/>
    <property type="match status" value="1"/>
</dbReference>
<sequence length="196" mass="19993">MTVVPITGGDPVRVLGIGGTLRPGSTSERALRHALAAAEAEGAETELITAAELTLPMYDPGVAPLTGEAVRLLEAVRRADALVLSVPGYHGGISGLLKNALDHLQELADDPVPYLDGKAVGCVVATGGWQAGVTTLTSLRSTVHALRGWPTPLGVVVNSATKPFDAAGGIADAKVGDQLATVGRQVCGFARLWSAA</sequence>
<dbReference type="InterPro" id="IPR005025">
    <property type="entry name" value="FMN_Rdtase-like_dom"/>
</dbReference>
<keyword evidence="2" id="KW-0560">Oxidoreductase</keyword>
<keyword evidence="3" id="KW-1185">Reference proteome</keyword>
<evidence type="ECO:0000313" key="2">
    <source>
        <dbReference type="EMBL" id="WIX76440.1"/>
    </source>
</evidence>
<dbReference type="GO" id="GO:0016491">
    <property type="term" value="F:oxidoreductase activity"/>
    <property type="evidence" value="ECO:0007669"/>
    <property type="project" value="UniProtKB-KW"/>
</dbReference>
<gene>
    <name evidence="2" type="ORF">QRX50_33930</name>
</gene>
<dbReference type="EMBL" id="CP127294">
    <property type="protein sequence ID" value="WIX76440.1"/>
    <property type="molecule type" value="Genomic_DNA"/>
</dbReference>
<dbReference type="GO" id="GO:0005829">
    <property type="term" value="C:cytosol"/>
    <property type="evidence" value="ECO:0007669"/>
    <property type="project" value="TreeGrafter"/>
</dbReference>
<organism evidence="2 3">
    <name type="scientific">Amycolatopsis carbonis</name>
    <dbReference type="NCBI Taxonomy" id="715471"/>
    <lineage>
        <taxon>Bacteria</taxon>
        <taxon>Bacillati</taxon>
        <taxon>Actinomycetota</taxon>
        <taxon>Actinomycetes</taxon>
        <taxon>Pseudonocardiales</taxon>
        <taxon>Pseudonocardiaceae</taxon>
        <taxon>Amycolatopsis</taxon>
    </lineage>
</organism>
<dbReference type="RefSeq" id="WP_285967188.1">
    <property type="nucleotide sequence ID" value="NZ_CP127294.1"/>
</dbReference>
<dbReference type="AlphaFoldDB" id="A0A9Y2IC85"/>
<evidence type="ECO:0000259" key="1">
    <source>
        <dbReference type="Pfam" id="PF03358"/>
    </source>
</evidence>
<dbReference type="InterPro" id="IPR050712">
    <property type="entry name" value="NAD(P)H-dep_reductase"/>
</dbReference>
<dbReference type="PANTHER" id="PTHR30543">
    <property type="entry name" value="CHROMATE REDUCTASE"/>
    <property type="match status" value="1"/>
</dbReference>
<dbReference type="Gene3D" id="3.40.50.360">
    <property type="match status" value="1"/>
</dbReference>
<name>A0A9Y2IC85_9PSEU</name>
<dbReference type="Proteomes" id="UP001236014">
    <property type="component" value="Chromosome"/>
</dbReference>
<dbReference type="KEGG" id="acab:QRX50_33930"/>
<evidence type="ECO:0000313" key="3">
    <source>
        <dbReference type="Proteomes" id="UP001236014"/>
    </source>
</evidence>
<dbReference type="EC" id="1.-.-.-" evidence="2"/>
<dbReference type="Pfam" id="PF03358">
    <property type="entry name" value="FMN_red"/>
    <property type="match status" value="1"/>
</dbReference>